<dbReference type="InterPro" id="IPR036314">
    <property type="entry name" value="SOD_C_sf"/>
</dbReference>
<dbReference type="PANTHER" id="PTHR11404:SF6">
    <property type="entry name" value="SUPEROXIDE DISMUTASE [MN], MITOCHONDRIAL"/>
    <property type="match status" value="1"/>
</dbReference>
<feature type="coiled-coil region" evidence="5">
    <location>
        <begin position="125"/>
        <end position="152"/>
    </location>
</feature>
<dbReference type="InterPro" id="IPR036324">
    <property type="entry name" value="Mn/Fe_SOD_N_sf"/>
</dbReference>
<keyword evidence="5" id="KW-0175">Coiled coil</keyword>
<dbReference type="FunFam" id="1.10.287.990:FF:000001">
    <property type="entry name" value="Superoxide dismutase"/>
    <property type="match status" value="1"/>
</dbReference>
<dbReference type="Pfam" id="PF02777">
    <property type="entry name" value="Sod_Fe_C"/>
    <property type="match status" value="1"/>
</dbReference>
<dbReference type="PROSITE" id="PS00088">
    <property type="entry name" value="SOD_MN"/>
    <property type="match status" value="1"/>
</dbReference>
<dbReference type="FunFam" id="3.55.40.20:FF:000004">
    <property type="entry name" value="Superoxide dismutase [Fe]"/>
    <property type="match status" value="1"/>
</dbReference>
<accession>A0A5D4KA23</accession>
<feature type="domain" description="Manganese/iron superoxide dismutase C-terminal" evidence="7">
    <location>
        <begin position="183"/>
        <end position="285"/>
    </location>
</feature>
<evidence type="ECO:0000256" key="5">
    <source>
        <dbReference type="SAM" id="Coils"/>
    </source>
</evidence>
<comment type="caution">
    <text evidence="8">The sequence shown here is derived from an EMBL/GenBank/DDBJ whole genome shotgun (WGS) entry which is preliminary data.</text>
</comment>
<evidence type="ECO:0000259" key="6">
    <source>
        <dbReference type="Pfam" id="PF00081"/>
    </source>
</evidence>
<evidence type="ECO:0000313" key="8">
    <source>
        <dbReference type="EMBL" id="TYR73605.1"/>
    </source>
</evidence>
<dbReference type="InterPro" id="IPR019832">
    <property type="entry name" value="Mn/Fe_SOD_C"/>
</dbReference>
<evidence type="ECO:0000259" key="7">
    <source>
        <dbReference type="Pfam" id="PF02777"/>
    </source>
</evidence>
<evidence type="ECO:0000256" key="3">
    <source>
        <dbReference type="ARBA" id="ARBA00022723"/>
    </source>
</evidence>
<evidence type="ECO:0000256" key="4">
    <source>
        <dbReference type="ARBA" id="ARBA00023002"/>
    </source>
</evidence>
<dbReference type="GO" id="GO:0046872">
    <property type="term" value="F:metal ion binding"/>
    <property type="evidence" value="ECO:0007669"/>
    <property type="project" value="UniProtKB-KW"/>
</dbReference>
<dbReference type="PRINTS" id="PR01703">
    <property type="entry name" value="MNSODISMTASE"/>
</dbReference>
<dbReference type="AlphaFoldDB" id="A0A5D4KA23"/>
<dbReference type="GO" id="GO:0004784">
    <property type="term" value="F:superoxide dismutase activity"/>
    <property type="evidence" value="ECO:0007669"/>
    <property type="project" value="UniProtKB-EC"/>
</dbReference>
<gene>
    <name evidence="8" type="ORF">FZC79_18210</name>
</gene>
<comment type="similarity">
    <text evidence="1">Belongs to the iron/manganese superoxide dismutase family.</text>
</comment>
<dbReference type="SUPFAM" id="SSF54719">
    <property type="entry name" value="Fe,Mn superoxide dismutase (SOD), C-terminal domain"/>
    <property type="match status" value="1"/>
</dbReference>
<dbReference type="EC" id="1.15.1.1" evidence="2"/>
<dbReference type="PANTHER" id="PTHR11404">
    <property type="entry name" value="SUPEROXIDE DISMUTASE 2"/>
    <property type="match status" value="1"/>
</dbReference>
<dbReference type="Proteomes" id="UP000323317">
    <property type="component" value="Unassembled WGS sequence"/>
</dbReference>
<protein>
    <recommendedName>
        <fullName evidence="2">superoxide dismutase</fullName>
        <ecNumber evidence="2">1.15.1.1</ecNumber>
    </recommendedName>
</protein>
<proteinExistence type="inferred from homology"/>
<evidence type="ECO:0000256" key="1">
    <source>
        <dbReference type="ARBA" id="ARBA00008714"/>
    </source>
</evidence>
<evidence type="ECO:0000313" key="9">
    <source>
        <dbReference type="Proteomes" id="UP000323317"/>
    </source>
</evidence>
<reference evidence="8 9" key="1">
    <citation type="submission" date="2019-08" db="EMBL/GenBank/DDBJ databases">
        <title>Bacillus genomes from the desert of Cuatro Cienegas, Coahuila.</title>
        <authorList>
            <person name="Olmedo-Alvarez G."/>
        </authorList>
    </citation>
    <scope>NUCLEOTIDE SEQUENCE [LARGE SCALE GENOMIC DNA]</scope>
    <source>
        <strain evidence="8 9">CH40_1T</strain>
    </source>
</reference>
<name>A0A5D4KA23_9BACI</name>
<dbReference type="Gene3D" id="3.55.40.20">
    <property type="entry name" value="Iron/manganese superoxide dismutase, C-terminal domain"/>
    <property type="match status" value="1"/>
</dbReference>
<feature type="domain" description="Manganese/iron superoxide dismutase N-terminal" evidence="6">
    <location>
        <begin position="96"/>
        <end position="176"/>
    </location>
</feature>
<keyword evidence="4" id="KW-0560">Oxidoreductase</keyword>
<dbReference type="SUPFAM" id="SSF46609">
    <property type="entry name" value="Fe,Mn superoxide dismutase (SOD), N-terminal domain"/>
    <property type="match status" value="1"/>
</dbReference>
<dbReference type="InterPro" id="IPR019833">
    <property type="entry name" value="Mn/Fe_SOD_BS"/>
</dbReference>
<dbReference type="EMBL" id="VTEH01000017">
    <property type="protein sequence ID" value="TYR73605.1"/>
    <property type="molecule type" value="Genomic_DNA"/>
</dbReference>
<dbReference type="Pfam" id="PF00081">
    <property type="entry name" value="Sod_Fe_N"/>
    <property type="match status" value="1"/>
</dbReference>
<keyword evidence="3" id="KW-0479">Metal-binding</keyword>
<dbReference type="InterPro" id="IPR001189">
    <property type="entry name" value="Mn/Fe_SOD"/>
</dbReference>
<dbReference type="Gene3D" id="1.10.287.990">
    <property type="entry name" value="Fe,Mn superoxide dismutase (SOD) domain"/>
    <property type="match status" value="1"/>
</dbReference>
<evidence type="ECO:0000256" key="2">
    <source>
        <dbReference type="ARBA" id="ARBA00012682"/>
    </source>
</evidence>
<sequence length="297" mass="34804">MNELNRFAAEMIKEWNNACNLDQLPLSDETSEFSEQLDEFIKQLELHRNNSTLPDQQTANQLQQHSVLLSQQWESILSLTETDEQRNTSAVPIGGHKLPPLPYPYKALEPYIAKRIMELHHDKHHQSYVDGLNKAEKEMEKARRTNDFALIKHWEREAAFNGAGHYLHTIFWNIMSPQGGGKPKGALLAEINSSFGSFDQFKRHFSEAAKNVEASGWAILVWSPRSHRLEILQAEKHQNLSQWDVIPLLVLDVWEHAYYLQYENNRGKYVDNWWNVVNWNEVEKRYNEAKKVKWKPF</sequence>
<organism evidence="8 9">
    <name type="scientific">Rossellomorea vietnamensis</name>
    <dbReference type="NCBI Taxonomy" id="218284"/>
    <lineage>
        <taxon>Bacteria</taxon>
        <taxon>Bacillati</taxon>
        <taxon>Bacillota</taxon>
        <taxon>Bacilli</taxon>
        <taxon>Bacillales</taxon>
        <taxon>Bacillaceae</taxon>
        <taxon>Rossellomorea</taxon>
    </lineage>
</organism>
<dbReference type="InterPro" id="IPR019831">
    <property type="entry name" value="Mn/Fe_SOD_N"/>
</dbReference>
<dbReference type="InterPro" id="IPR050265">
    <property type="entry name" value="Fe/Mn_Superoxide_Dismutase"/>
</dbReference>